<dbReference type="AlphaFoldDB" id="A0A232LRF0"/>
<evidence type="ECO:0000256" key="5">
    <source>
        <dbReference type="SAM" id="SignalP"/>
    </source>
</evidence>
<evidence type="ECO:0000259" key="6">
    <source>
        <dbReference type="Pfam" id="PF00394"/>
    </source>
</evidence>
<feature type="domain" description="Plastocyanin-like" evidence="8">
    <location>
        <begin position="34"/>
        <end position="148"/>
    </location>
</feature>
<dbReference type="Pfam" id="PF07731">
    <property type="entry name" value="Cu-oxidase_2"/>
    <property type="match status" value="1"/>
</dbReference>
<gene>
    <name evidence="9" type="ORF">Egran_05565</name>
</gene>
<evidence type="ECO:0000313" key="10">
    <source>
        <dbReference type="Proteomes" id="UP000243515"/>
    </source>
</evidence>
<dbReference type="PROSITE" id="PS00079">
    <property type="entry name" value="MULTICOPPER_OXIDASE1"/>
    <property type="match status" value="1"/>
</dbReference>
<sequence>MLQTWPSLLCLSLFQLVTAVVHDESFIPDIILRVTAANYSLACQNRYSVLVNGTSPGPTLRLEEGEVTWIRVYNDMDNYNTTMHWHGLSMMVAPFSDGTPVSQWPIPPRHFFDYELRPDVGYAGTYFYHSHLGFQAVTASGPLIVEDSDDTCSYEYDDERIVYLTDLFLNTDEVIENDLAGPNVTWPGDSNDILVNGQGRLATNATGQCSLAAIDVEPGKTYRLRFIGATALSLVWLAFEGHDAMTIIEADGHYTQPLNASYLQIGSGQRFSVLLSTKPETEVEQRQFYMQLSTLERPTSLTTFAVLRYSGTTPDLTHVPSTPPLPVANTTVGWLNYQLRPLIPDSNFPTLSEVNRRVTITVHQNISSSDQLTHISWLENGYPWVETLSPTPYLVEIYEDKFDTDAAYQRAIANGGLDLDTRSFPTKKGEVLEIVWQNTGSTAGALETHPFHAHGAHYYDLGGGDGVYDSAANEAMLQNNPPVLRDTTILYPYQATATPGVPAGWRAWRLRADNAGVWMLHCHILQHMLIGMQTIFVVGDKEDVVQQSGPASAGYLTYGGSAYGNETHSPEVMHFF</sequence>
<dbReference type="OrthoDB" id="2121828at2759"/>
<evidence type="ECO:0000313" key="9">
    <source>
        <dbReference type="EMBL" id="OXV06664.1"/>
    </source>
</evidence>
<dbReference type="PANTHER" id="PTHR11709:SF394">
    <property type="entry name" value="FI03373P-RELATED"/>
    <property type="match status" value="1"/>
</dbReference>
<dbReference type="InterPro" id="IPR002355">
    <property type="entry name" value="Cu_oxidase_Cu_BS"/>
</dbReference>
<keyword evidence="5" id="KW-0732">Signal</keyword>
<keyword evidence="4" id="KW-0186">Copper</keyword>
<dbReference type="InterPro" id="IPR045087">
    <property type="entry name" value="Cu-oxidase_fam"/>
</dbReference>
<feature type="domain" description="Plastocyanin-like" evidence="7">
    <location>
        <begin position="414"/>
        <end position="541"/>
    </location>
</feature>
<name>A0A232LRF0_9EURO</name>
<evidence type="ECO:0000256" key="2">
    <source>
        <dbReference type="ARBA" id="ARBA00022723"/>
    </source>
</evidence>
<dbReference type="NCBIfam" id="TIGR03390">
    <property type="entry name" value="ascorbOXfungal"/>
    <property type="match status" value="1"/>
</dbReference>
<dbReference type="InterPro" id="IPR008972">
    <property type="entry name" value="Cupredoxin"/>
</dbReference>
<dbReference type="Proteomes" id="UP000243515">
    <property type="component" value="Unassembled WGS sequence"/>
</dbReference>
<dbReference type="SUPFAM" id="SSF49503">
    <property type="entry name" value="Cupredoxins"/>
    <property type="match status" value="3"/>
</dbReference>
<dbReference type="Gene3D" id="2.60.40.420">
    <property type="entry name" value="Cupredoxins - blue copper proteins"/>
    <property type="match status" value="3"/>
</dbReference>
<feature type="signal peptide" evidence="5">
    <location>
        <begin position="1"/>
        <end position="19"/>
    </location>
</feature>
<dbReference type="EMBL" id="NPHW01005535">
    <property type="protein sequence ID" value="OXV06664.1"/>
    <property type="molecule type" value="Genomic_DNA"/>
</dbReference>
<feature type="domain" description="Plastocyanin-like" evidence="6">
    <location>
        <begin position="160"/>
        <end position="311"/>
    </location>
</feature>
<evidence type="ECO:0000259" key="7">
    <source>
        <dbReference type="Pfam" id="PF07731"/>
    </source>
</evidence>
<reference evidence="9 10" key="1">
    <citation type="journal article" date="2015" name="Environ. Microbiol.">
        <title>Metagenome sequence of Elaphomyces granulatus from sporocarp tissue reveals Ascomycota ectomycorrhizal fingerprints of genome expansion and a Proteobacteria-rich microbiome.</title>
        <authorList>
            <person name="Quandt C.A."/>
            <person name="Kohler A."/>
            <person name="Hesse C.N."/>
            <person name="Sharpton T.J."/>
            <person name="Martin F."/>
            <person name="Spatafora J.W."/>
        </authorList>
    </citation>
    <scope>NUCLEOTIDE SEQUENCE [LARGE SCALE GENOMIC DNA]</scope>
    <source>
        <strain evidence="9 10">OSC145934</strain>
    </source>
</reference>
<evidence type="ECO:0008006" key="11">
    <source>
        <dbReference type="Google" id="ProtNLM"/>
    </source>
</evidence>
<keyword evidence="2" id="KW-0479">Metal-binding</keyword>
<dbReference type="PANTHER" id="PTHR11709">
    <property type="entry name" value="MULTI-COPPER OXIDASE"/>
    <property type="match status" value="1"/>
</dbReference>
<dbReference type="Pfam" id="PF00394">
    <property type="entry name" value="Cu-oxidase"/>
    <property type="match status" value="1"/>
</dbReference>
<protein>
    <recommendedName>
        <fullName evidence="11">L-ascorbate oxidase</fullName>
    </recommendedName>
</protein>
<dbReference type="GO" id="GO:0005507">
    <property type="term" value="F:copper ion binding"/>
    <property type="evidence" value="ECO:0007669"/>
    <property type="project" value="InterPro"/>
</dbReference>
<dbReference type="InterPro" id="IPR017762">
    <property type="entry name" value="Multicopper_oxidase_fun"/>
</dbReference>
<keyword evidence="10" id="KW-1185">Reference proteome</keyword>
<dbReference type="InterPro" id="IPR033138">
    <property type="entry name" value="Cu_oxidase_CS"/>
</dbReference>
<dbReference type="InterPro" id="IPR011706">
    <property type="entry name" value="Cu-oxidase_C"/>
</dbReference>
<dbReference type="PROSITE" id="PS00080">
    <property type="entry name" value="MULTICOPPER_OXIDASE2"/>
    <property type="match status" value="1"/>
</dbReference>
<comment type="caution">
    <text evidence="9">The sequence shown here is derived from an EMBL/GenBank/DDBJ whole genome shotgun (WGS) entry which is preliminary data.</text>
</comment>
<proteinExistence type="inferred from homology"/>
<comment type="similarity">
    <text evidence="1">Belongs to the multicopper oxidase family.</text>
</comment>
<dbReference type="GO" id="GO:0016491">
    <property type="term" value="F:oxidoreductase activity"/>
    <property type="evidence" value="ECO:0007669"/>
    <property type="project" value="UniProtKB-KW"/>
</dbReference>
<evidence type="ECO:0000259" key="8">
    <source>
        <dbReference type="Pfam" id="PF07732"/>
    </source>
</evidence>
<dbReference type="InterPro" id="IPR011707">
    <property type="entry name" value="Cu-oxidase-like_N"/>
</dbReference>
<dbReference type="Pfam" id="PF07732">
    <property type="entry name" value="Cu-oxidase_3"/>
    <property type="match status" value="1"/>
</dbReference>
<accession>A0A232LRF0</accession>
<evidence type="ECO:0000256" key="1">
    <source>
        <dbReference type="ARBA" id="ARBA00010609"/>
    </source>
</evidence>
<dbReference type="InterPro" id="IPR001117">
    <property type="entry name" value="Cu-oxidase_2nd"/>
</dbReference>
<evidence type="ECO:0000256" key="4">
    <source>
        <dbReference type="ARBA" id="ARBA00023008"/>
    </source>
</evidence>
<keyword evidence="3" id="KW-0560">Oxidoreductase</keyword>
<feature type="chain" id="PRO_5012104662" description="L-ascorbate oxidase" evidence="5">
    <location>
        <begin position="20"/>
        <end position="576"/>
    </location>
</feature>
<evidence type="ECO:0000256" key="3">
    <source>
        <dbReference type="ARBA" id="ARBA00023002"/>
    </source>
</evidence>
<organism evidence="9 10">
    <name type="scientific">Elaphomyces granulatus</name>
    <dbReference type="NCBI Taxonomy" id="519963"/>
    <lineage>
        <taxon>Eukaryota</taxon>
        <taxon>Fungi</taxon>
        <taxon>Dikarya</taxon>
        <taxon>Ascomycota</taxon>
        <taxon>Pezizomycotina</taxon>
        <taxon>Eurotiomycetes</taxon>
        <taxon>Eurotiomycetidae</taxon>
        <taxon>Eurotiales</taxon>
        <taxon>Elaphomycetaceae</taxon>
        <taxon>Elaphomyces</taxon>
    </lineage>
</organism>